<dbReference type="InterPro" id="IPR007410">
    <property type="entry name" value="LpqE-like"/>
</dbReference>
<dbReference type="Pfam" id="PF04314">
    <property type="entry name" value="PCuAC"/>
    <property type="match status" value="1"/>
</dbReference>
<feature type="chain" id="PRO_5011472515" description="Copper(I)-binding protein" evidence="2">
    <location>
        <begin position="21"/>
        <end position="185"/>
    </location>
</feature>
<dbReference type="InterPro" id="IPR036182">
    <property type="entry name" value="PCuAC_sf"/>
</dbReference>
<evidence type="ECO:0000256" key="1">
    <source>
        <dbReference type="SAM" id="MobiDB-lite"/>
    </source>
</evidence>
<dbReference type="RefSeq" id="WP_089850609.1">
    <property type="nucleotide sequence ID" value="NZ_FNEJ01000023.1"/>
</dbReference>
<dbReference type="STRING" id="555512.SAMN04487993_102333"/>
<gene>
    <name evidence="3" type="ORF">SAMN04487993_102333</name>
</gene>
<protein>
    <recommendedName>
        <fullName evidence="5">Copper(I)-binding protein</fullName>
    </recommendedName>
</protein>
<evidence type="ECO:0000313" key="4">
    <source>
        <dbReference type="Proteomes" id="UP000199093"/>
    </source>
</evidence>
<evidence type="ECO:0000313" key="3">
    <source>
        <dbReference type="EMBL" id="SDJ25118.1"/>
    </source>
</evidence>
<dbReference type="InterPro" id="IPR058248">
    <property type="entry name" value="Lxx211020-like"/>
</dbReference>
<keyword evidence="2" id="KW-0732">Signal</keyword>
<keyword evidence="4" id="KW-1185">Reference proteome</keyword>
<feature type="compositionally biased region" description="Basic and acidic residues" evidence="1">
    <location>
        <begin position="174"/>
        <end position="185"/>
    </location>
</feature>
<evidence type="ECO:0008006" key="5">
    <source>
        <dbReference type="Google" id="ProtNLM"/>
    </source>
</evidence>
<dbReference type="Proteomes" id="UP000199093">
    <property type="component" value="Unassembled WGS sequence"/>
</dbReference>
<dbReference type="AlphaFoldDB" id="A0A1G8S7A4"/>
<organism evidence="3 4">
    <name type="scientific">Salipiger marinus</name>
    <dbReference type="NCBI Taxonomy" id="555512"/>
    <lineage>
        <taxon>Bacteria</taxon>
        <taxon>Pseudomonadati</taxon>
        <taxon>Pseudomonadota</taxon>
        <taxon>Alphaproteobacteria</taxon>
        <taxon>Rhodobacterales</taxon>
        <taxon>Roseobacteraceae</taxon>
        <taxon>Salipiger</taxon>
    </lineage>
</organism>
<reference evidence="3 4" key="1">
    <citation type="submission" date="2016-10" db="EMBL/GenBank/DDBJ databases">
        <authorList>
            <person name="de Groot N.N."/>
        </authorList>
    </citation>
    <scope>NUCLEOTIDE SEQUENCE [LARGE SCALE GENOMIC DNA]</scope>
    <source>
        <strain evidence="3 4">DSM 26424</strain>
    </source>
</reference>
<feature type="region of interest" description="Disordered" evidence="1">
    <location>
        <begin position="165"/>
        <end position="185"/>
    </location>
</feature>
<dbReference type="Gene3D" id="2.60.40.1890">
    <property type="entry name" value="PCu(A)C copper chaperone"/>
    <property type="match status" value="1"/>
</dbReference>
<dbReference type="PANTHER" id="PTHR36302">
    <property type="entry name" value="BLR7088 PROTEIN"/>
    <property type="match status" value="1"/>
</dbReference>
<feature type="signal peptide" evidence="2">
    <location>
        <begin position="1"/>
        <end position="20"/>
    </location>
</feature>
<dbReference type="SUPFAM" id="SSF110087">
    <property type="entry name" value="DR1885-like metal-binding protein"/>
    <property type="match status" value="1"/>
</dbReference>
<dbReference type="OrthoDB" id="9796962at2"/>
<accession>A0A1G8S7A4</accession>
<sequence length="185" mass="18816">MLKTTLCVLALCAAPLAAVAQHSGDALPSPTGSSQSLGDLVLTDGFSRATLPNAPVAGGFVTITNTGSADDRLIAANSDVAGHVEVHEMAMEGQVMRMRGLPEGLPIPAGETVTLKPGGYHLMLMDLREALTEGETVSVTLTFERAGTVEMPLVIGASNATAVAGQSAGQSGHDGMDHGAMDHGK</sequence>
<evidence type="ECO:0000256" key="2">
    <source>
        <dbReference type="SAM" id="SignalP"/>
    </source>
</evidence>
<dbReference type="EMBL" id="FNEJ01000023">
    <property type="protein sequence ID" value="SDJ25118.1"/>
    <property type="molecule type" value="Genomic_DNA"/>
</dbReference>
<proteinExistence type="predicted"/>
<dbReference type="PANTHER" id="PTHR36302:SF1">
    <property type="entry name" value="COPPER CHAPERONE PCU(A)C"/>
    <property type="match status" value="1"/>
</dbReference>
<name>A0A1G8S7A4_9RHOB</name>